<dbReference type="GO" id="GO:0000160">
    <property type="term" value="P:phosphorelay signal transduction system"/>
    <property type="evidence" value="ECO:0007669"/>
    <property type="project" value="UniProtKB-KW"/>
</dbReference>
<dbReference type="Gene3D" id="1.10.10.10">
    <property type="entry name" value="Winged helix-like DNA-binding domain superfamily/Winged helix DNA-binding domain"/>
    <property type="match status" value="1"/>
</dbReference>
<evidence type="ECO:0000256" key="1">
    <source>
        <dbReference type="ARBA" id="ARBA00022553"/>
    </source>
</evidence>
<sequence>MTDEPMVYLLDDEPEMLKALTRLLRAEGFQVQGFSSARAFLGHAHQQGPACLVLDVAMPYIDGLAVQERLHQINAELPIVFLTGHGDIPMSVRAMKAGAENFLTKPVNAAELLPAIRGALQRAADRHSEREELAALRKRLACLTPREREVLGHVIAGKMNKQIAADLGTGEQNIKVHRGRLMRKLGLRSVAELVRLAQRLGVPPAK</sequence>
<dbReference type="PROSITE" id="PS50110">
    <property type="entry name" value="RESPONSE_REGULATORY"/>
    <property type="match status" value="1"/>
</dbReference>
<dbReference type="EMBL" id="AFWV01000009">
    <property type="protein sequence ID" value="EGV17759.1"/>
    <property type="molecule type" value="Genomic_DNA"/>
</dbReference>
<dbReference type="CDD" id="cd17537">
    <property type="entry name" value="REC_FixJ"/>
    <property type="match status" value="1"/>
</dbReference>
<dbReference type="SMART" id="SM00421">
    <property type="entry name" value="HTH_LUXR"/>
    <property type="match status" value="1"/>
</dbReference>
<gene>
    <name evidence="9" type="ORF">ThimaDRAFT_2818</name>
</gene>
<organism evidence="9 10">
    <name type="scientific">Thiocapsa marina 5811</name>
    <dbReference type="NCBI Taxonomy" id="768671"/>
    <lineage>
        <taxon>Bacteria</taxon>
        <taxon>Pseudomonadati</taxon>
        <taxon>Pseudomonadota</taxon>
        <taxon>Gammaproteobacteria</taxon>
        <taxon>Chromatiales</taxon>
        <taxon>Chromatiaceae</taxon>
        <taxon>Thiocapsa</taxon>
    </lineage>
</organism>
<dbReference type="InterPro" id="IPR036388">
    <property type="entry name" value="WH-like_DNA-bd_sf"/>
</dbReference>
<dbReference type="FunFam" id="3.40.50.2300:FF:000018">
    <property type="entry name" value="DNA-binding transcriptional regulator NtrC"/>
    <property type="match status" value="1"/>
</dbReference>
<protein>
    <submittedName>
        <fullName evidence="9">Two component transcriptional regulator, LuxR family</fullName>
    </submittedName>
</protein>
<dbReference type="eggNOG" id="COG4566">
    <property type="taxonomic scope" value="Bacteria"/>
</dbReference>
<dbReference type="InterPro" id="IPR001789">
    <property type="entry name" value="Sig_transdc_resp-reg_receiver"/>
</dbReference>
<evidence type="ECO:0000256" key="3">
    <source>
        <dbReference type="ARBA" id="ARBA00023015"/>
    </source>
</evidence>
<evidence type="ECO:0000256" key="4">
    <source>
        <dbReference type="ARBA" id="ARBA00023125"/>
    </source>
</evidence>
<keyword evidence="3" id="KW-0805">Transcription regulation</keyword>
<keyword evidence="10" id="KW-1185">Reference proteome</keyword>
<dbReference type="Pfam" id="PF00196">
    <property type="entry name" value="GerE"/>
    <property type="match status" value="1"/>
</dbReference>
<dbReference type="AlphaFoldDB" id="F9UD15"/>
<dbReference type="CDD" id="cd06170">
    <property type="entry name" value="LuxR_C_like"/>
    <property type="match status" value="1"/>
</dbReference>
<dbReference type="SMART" id="SM00448">
    <property type="entry name" value="REC"/>
    <property type="match status" value="1"/>
</dbReference>
<dbReference type="Proteomes" id="UP000005459">
    <property type="component" value="Unassembled WGS sequence"/>
</dbReference>
<evidence type="ECO:0000259" key="8">
    <source>
        <dbReference type="PROSITE" id="PS50110"/>
    </source>
</evidence>
<evidence type="ECO:0000259" key="7">
    <source>
        <dbReference type="PROSITE" id="PS50043"/>
    </source>
</evidence>
<dbReference type="InterPro" id="IPR000792">
    <property type="entry name" value="Tscrpt_reg_LuxR_C"/>
</dbReference>
<dbReference type="PANTHER" id="PTHR44688:SF16">
    <property type="entry name" value="DNA-BINDING TRANSCRIPTIONAL ACTIVATOR DEVR_DOSR"/>
    <property type="match status" value="1"/>
</dbReference>
<reference evidence="9 10" key="1">
    <citation type="submission" date="2011-06" db="EMBL/GenBank/DDBJ databases">
        <title>The draft genome of Thiocapsa marina 5811.</title>
        <authorList>
            <consortium name="US DOE Joint Genome Institute (JGI-PGF)"/>
            <person name="Lucas S."/>
            <person name="Han J."/>
            <person name="Cheng J.-F."/>
            <person name="Goodwin L."/>
            <person name="Pitluck S."/>
            <person name="Peters L."/>
            <person name="Land M.L."/>
            <person name="Hauser L."/>
            <person name="Vogl K."/>
            <person name="Liu Z."/>
            <person name="Imhoff J."/>
            <person name="Thiel V."/>
            <person name="Frigaard N.-U."/>
            <person name="Bryant D."/>
            <person name="Woyke T.J."/>
        </authorList>
    </citation>
    <scope>NUCLEOTIDE SEQUENCE [LARGE SCALE GENOMIC DNA]</scope>
    <source>
        <strain evidence="9 10">5811</strain>
    </source>
</reference>
<keyword evidence="5" id="KW-0804">Transcription</keyword>
<proteinExistence type="predicted"/>
<dbReference type="STRING" id="768671.ThimaDRAFT_2818"/>
<dbReference type="Pfam" id="PF00072">
    <property type="entry name" value="Response_reg"/>
    <property type="match status" value="1"/>
</dbReference>
<name>F9UD15_9GAMM</name>
<feature type="domain" description="HTH luxR-type" evidence="7">
    <location>
        <begin position="136"/>
        <end position="201"/>
    </location>
</feature>
<feature type="modified residue" description="4-aspartylphosphate" evidence="6">
    <location>
        <position position="55"/>
    </location>
</feature>
<accession>F9UD15</accession>
<evidence type="ECO:0000256" key="5">
    <source>
        <dbReference type="ARBA" id="ARBA00023163"/>
    </source>
</evidence>
<evidence type="ECO:0000313" key="9">
    <source>
        <dbReference type="EMBL" id="EGV17759.1"/>
    </source>
</evidence>
<dbReference type="Gene3D" id="3.40.50.2300">
    <property type="match status" value="1"/>
</dbReference>
<dbReference type="SUPFAM" id="SSF52172">
    <property type="entry name" value="CheY-like"/>
    <property type="match status" value="1"/>
</dbReference>
<dbReference type="GO" id="GO:0006355">
    <property type="term" value="P:regulation of DNA-templated transcription"/>
    <property type="evidence" value="ECO:0007669"/>
    <property type="project" value="InterPro"/>
</dbReference>
<dbReference type="OrthoDB" id="9802186at2"/>
<dbReference type="InterPro" id="IPR011006">
    <property type="entry name" value="CheY-like_superfamily"/>
</dbReference>
<keyword evidence="1 6" id="KW-0597">Phosphoprotein</keyword>
<feature type="domain" description="Response regulatory" evidence="8">
    <location>
        <begin position="6"/>
        <end position="120"/>
    </location>
</feature>
<keyword evidence="4" id="KW-0238">DNA-binding</keyword>
<dbReference type="PANTHER" id="PTHR44688">
    <property type="entry name" value="DNA-BINDING TRANSCRIPTIONAL ACTIVATOR DEVR_DOSR"/>
    <property type="match status" value="1"/>
</dbReference>
<dbReference type="PROSITE" id="PS50043">
    <property type="entry name" value="HTH_LUXR_2"/>
    <property type="match status" value="1"/>
</dbReference>
<dbReference type="SUPFAM" id="SSF46894">
    <property type="entry name" value="C-terminal effector domain of the bipartite response regulators"/>
    <property type="match status" value="1"/>
</dbReference>
<dbReference type="RefSeq" id="WP_007193690.1">
    <property type="nucleotide sequence ID" value="NZ_AFWV01000009.1"/>
</dbReference>
<dbReference type="PRINTS" id="PR00038">
    <property type="entry name" value="HTHLUXR"/>
</dbReference>
<evidence type="ECO:0000256" key="6">
    <source>
        <dbReference type="PROSITE-ProRule" id="PRU00169"/>
    </source>
</evidence>
<evidence type="ECO:0000313" key="10">
    <source>
        <dbReference type="Proteomes" id="UP000005459"/>
    </source>
</evidence>
<evidence type="ECO:0000256" key="2">
    <source>
        <dbReference type="ARBA" id="ARBA00023012"/>
    </source>
</evidence>
<keyword evidence="2" id="KW-0902">Two-component regulatory system</keyword>
<dbReference type="GO" id="GO:0003677">
    <property type="term" value="F:DNA binding"/>
    <property type="evidence" value="ECO:0007669"/>
    <property type="project" value="UniProtKB-KW"/>
</dbReference>
<dbReference type="InterPro" id="IPR016032">
    <property type="entry name" value="Sig_transdc_resp-reg_C-effctor"/>
</dbReference>